<dbReference type="InterPro" id="IPR033697">
    <property type="entry name" value="Ribonuclease_T2_eukaryotic"/>
</dbReference>
<dbReference type="KEGG" id="tut:107359988"/>
<dbReference type="InterPro" id="IPR033130">
    <property type="entry name" value="RNase_T2_His_AS_2"/>
</dbReference>
<dbReference type="Gene3D" id="3.90.730.10">
    <property type="entry name" value="Ribonuclease T2-like"/>
    <property type="match status" value="1"/>
</dbReference>
<evidence type="ECO:0000313" key="6">
    <source>
        <dbReference type="EnsemblMetazoa" id="tetur04g00680.1"/>
    </source>
</evidence>
<keyword evidence="5" id="KW-1133">Transmembrane helix</keyword>
<dbReference type="eggNOG" id="KOG1642">
    <property type="taxonomic scope" value="Eukaryota"/>
</dbReference>
<evidence type="ECO:0000256" key="1">
    <source>
        <dbReference type="ARBA" id="ARBA00007469"/>
    </source>
</evidence>
<reference evidence="7" key="1">
    <citation type="submission" date="2011-08" db="EMBL/GenBank/DDBJ databases">
        <authorList>
            <person name="Rombauts S."/>
        </authorList>
    </citation>
    <scope>NUCLEOTIDE SEQUENCE</scope>
    <source>
        <strain evidence="7">London</strain>
    </source>
</reference>
<dbReference type="InterPro" id="IPR018188">
    <property type="entry name" value="RNase_T2_His_AS_1"/>
</dbReference>
<sequence>MPFLTDRESLLSPRRVRQQQYLHRLALVLGGFFIIFSIFWIISFCVNYKYRYIEPSILACKSPKYDYNLLAIRWTPTFCFAKKCVNSTENWDIHGLWPSWTNGSEGPEFCCRTWGFTKTDLTPILPDLDEDWPNQLSNRDKDSLWKHEWDKHGTCSTLAHSGGLINYFNTTITLFKKYPIQSWLSENNIVPTPLTGPAYTLEQIHNATSSKLGKRISIRCITKKGKQLIDSIYLCFEPSSMVPVDCPPDACRKTRLILPQAH</sequence>
<keyword evidence="5" id="KW-0812">Transmembrane</keyword>
<name>T1K1A3_TETUR</name>
<dbReference type="STRING" id="32264.T1K1A3"/>
<keyword evidence="5" id="KW-0472">Membrane</keyword>
<dbReference type="OrthoDB" id="6512877at2759"/>
<feature type="active site" evidence="3">
    <location>
        <position position="148"/>
    </location>
</feature>
<dbReference type="EMBL" id="CAEY01001347">
    <property type="status" value="NOT_ANNOTATED_CDS"/>
    <property type="molecule type" value="Genomic_DNA"/>
</dbReference>
<dbReference type="PANTHER" id="PTHR11240:SF22">
    <property type="entry name" value="RIBONUCLEASE T2"/>
    <property type="match status" value="1"/>
</dbReference>
<accession>T1K1A3</accession>
<feature type="transmembrane region" description="Helical" evidence="5">
    <location>
        <begin position="21"/>
        <end position="42"/>
    </location>
</feature>
<evidence type="ECO:0000256" key="3">
    <source>
        <dbReference type="PIRSR" id="PIRSR633697-1"/>
    </source>
</evidence>
<dbReference type="GO" id="GO:0006401">
    <property type="term" value="P:RNA catabolic process"/>
    <property type="evidence" value="ECO:0007669"/>
    <property type="project" value="TreeGrafter"/>
</dbReference>
<gene>
    <name evidence="6" type="primary">107359988</name>
</gene>
<dbReference type="PROSITE" id="PS00531">
    <property type="entry name" value="RNASE_T2_2"/>
    <property type="match status" value="1"/>
</dbReference>
<comment type="similarity">
    <text evidence="1 4">Belongs to the RNase T2 family.</text>
</comment>
<dbReference type="Proteomes" id="UP000015104">
    <property type="component" value="Unassembled WGS sequence"/>
</dbReference>
<dbReference type="AlphaFoldDB" id="T1K1A3"/>
<dbReference type="PANTHER" id="PTHR11240">
    <property type="entry name" value="RIBONUCLEASE T2"/>
    <property type="match status" value="1"/>
</dbReference>
<dbReference type="SUPFAM" id="SSF55895">
    <property type="entry name" value="Ribonuclease Rh-like"/>
    <property type="match status" value="1"/>
</dbReference>
<dbReference type="GO" id="GO:0005576">
    <property type="term" value="C:extracellular region"/>
    <property type="evidence" value="ECO:0007669"/>
    <property type="project" value="TreeGrafter"/>
</dbReference>
<evidence type="ECO:0000256" key="5">
    <source>
        <dbReference type="SAM" id="Phobius"/>
    </source>
</evidence>
<dbReference type="InterPro" id="IPR001568">
    <property type="entry name" value="RNase_T2-like"/>
</dbReference>
<dbReference type="GO" id="GO:0033897">
    <property type="term" value="F:ribonuclease T2 activity"/>
    <property type="evidence" value="ECO:0007669"/>
    <property type="project" value="InterPro"/>
</dbReference>
<evidence type="ECO:0000313" key="7">
    <source>
        <dbReference type="Proteomes" id="UP000015104"/>
    </source>
</evidence>
<dbReference type="EnsemblMetazoa" id="tetur04g00680.1">
    <property type="protein sequence ID" value="tetur04g00680.1"/>
    <property type="gene ID" value="tetur04g00680"/>
</dbReference>
<dbReference type="Pfam" id="PF00445">
    <property type="entry name" value="Ribonuclease_T2"/>
    <property type="match status" value="1"/>
</dbReference>
<dbReference type="PROSITE" id="PS00530">
    <property type="entry name" value="RNASE_T2_1"/>
    <property type="match status" value="1"/>
</dbReference>
<evidence type="ECO:0000256" key="4">
    <source>
        <dbReference type="RuleBase" id="RU004328"/>
    </source>
</evidence>
<keyword evidence="2" id="KW-1015">Disulfide bond</keyword>
<proteinExistence type="inferred from homology"/>
<keyword evidence="7" id="KW-1185">Reference proteome</keyword>
<protein>
    <submittedName>
        <fullName evidence="6">Uncharacterized protein</fullName>
    </submittedName>
</protein>
<organism evidence="6 7">
    <name type="scientific">Tetranychus urticae</name>
    <name type="common">Two-spotted spider mite</name>
    <dbReference type="NCBI Taxonomy" id="32264"/>
    <lineage>
        <taxon>Eukaryota</taxon>
        <taxon>Metazoa</taxon>
        <taxon>Ecdysozoa</taxon>
        <taxon>Arthropoda</taxon>
        <taxon>Chelicerata</taxon>
        <taxon>Arachnida</taxon>
        <taxon>Acari</taxon>
        <taxon>Acariformes</taxon>
        <taxon>Trombidiformes</taxon>
        <taxon>Prostigmata</taxon>
        <taxon>Eleutherengona</taxon>
        <taxon>Raphignathae</taxon>
        <taxon>Tetranychoidea</taxon>
        <taxon>Tetranychidae</taxon>
        <taxon>Tetranychus</taxon>
    </lineage>
</organism>
<reference evidence="6" key="2">
    <citation type="submission" date="2015-06" db="UniProtKB">
        <authorList>
            <consortium name="EnsemblMetazoa"/>
        </authorList>
    </citation>
    <scope>IDENTIFICATION</scope>
</reference>
<dbReference type="GO" id="GO:0003723">
    <property type="term" value="F:RNA binding"/>
    <property type="evidence" value="ECO:0007669"/>
    <property type="project" value="InterPro"/>
</dbReference>
<feature type="active site" evidence="3">
    <location>
        <position position="94"/>
    </location>
</feature>
<dbReference type="HOGENOM" id="CLU_1062938_0_0_1"/>
<dbReference type="CDD" id="cd01061">
    <property type="entry name" value="RNase_T2_euk"/>
    <property type="match status" value="1"/>
</dbReference>
<feature type="active site" evidence="3">
    <location>
        <position position="152"/>
    </location>
</feature>
<dbReference type="InterPro" id="IPR036430">
    <property type="entry name" value="RNase_T2-like_sf"/>
</dbReference>
<evidence type="ECO:0000256" key="2">
    <source>
        <dbReference type="ARBA" id="ARBA00023157"/>
    </source>
</evidence>
<dbReference type="OMA" id="PRSKCGE"/>